<dbReference type="SUPFAM" id="SSF53927">
    <property type="entry name" value="Cytidine deaminase-like"/>
    <property type="match status" value="1"/>
</dbReference>
<dbReference type="RefSeq" id="WP_207794638.1">
    <property type="nucleotide sequence ID" value="NZ_CP088280.1"/>
</dbReference>
<dbReference type="InterPro" id="IPR027417">
    <property type="entry name" value="P-loop_NTPase"/>
</dbReference>
<evidence type="ECO:0000259" key="6">
    <source>
        <dbReference type="PROSITE" id="PS51747"/>
    </source>
</evidence>
<sequence>MTTVTKPTLLPELVFGIVGPIGVNIDAICDSLTAALRAVSYEAYPIHLTKEMLKAHQYQLQKFPVEAPSERNFYAEVTYKIGYANALCKEFDNAATMARIAMRAIADERRKISGDPATLPEKPTAYVVRQLKRPDEANLFRRVYGRQFILVSAYGPVEHRQQLLEDRLRLSLSPGTAEHEISHKARQLIDKDSREDGEDLGQNVRETFHLADVFIDGLARGEMDAKLNRFIQAFFGRTNISPSKSEYGMYAAKSASLRSADLSRQVGAAAFTDDGELITQGCNEVPKAMGGTYWDTEIPDNRDVKLGHDPNDVIKMELLRELFDKMNEGNLLSDYAKSFGSPADMVDVFTKKRTKGSTEKDGPLANCAVLDLTEFGRVVHAEMCAICDAARLGRSLKGSTLYVTTFPCHNCTKHILAAGIKCVVYIEPYPKSRARQLHKDEIDIEKISEGKVSFLPFLGISPVRYRDIFQRGKRKQDGKALPYMTDPPSPMMEPATTAYLENEADEWGKLVLDRASSTPLHVTNPSTST</sequence>
<gene>
    <name evidence="7" type="ORF">G6321_00050255</name>
</gene>
<dbReference type="GO" id="GO:0008270">
    <property type="term" value="F:zinc ion binding"/>
    <property type="evidence" value="ECO:0007669"/>
    <property type="project" value="InterPro"/>
</dbReference>
<feature type="domain" description="CMP/dCMP-type deaminase" evidence="6">
    <location>
        <begin position="243"/>
        <end position="437"/>
    </location>
</feature>
<comment type="similarity">
    <text evidence="1">Belongs to the cytidine and deoxycytidylate deaminase family.</text>
</comment>
<keyword evidence="3" id="KW-0378">Hydrolase</keyword>
<proteinExistence type="inferred from homology"/>
<evidence type="ECO:0000313" key="8">
    <source>
        <dbReference type="Proteomes" id="UP000564836"/>
    </source>
</evidence>
<dbReference type="InterPro" id="IPR015517">
    <property type="entry name" value="dCMP_deaminase-rel"/>
</dbReference>
<keyword evidence="4" id="KW-0862">Zinc</keyword>
<evidence type="ECO:0000313" key="7">
    <source>
        <dbReference type="EMBL" id="UGX93679.1"/>
    </source>
</evidence>
<evidence type="ECO:0000256" key="4">
    <source>
        <dbReference type="ARBA" id="ARBA00022833"/>
    </source>
</evidence>
<keyword evidence="2" id="KW-0479">Metal-binding</keyword>
<evidence type="ECO:0000256" key="1">
    <source>
        <dbReference type="ARBA" id="ARBA00006576"/>
    </source>
</evidence>
<evidence type="ECO:0000256" key="2">
    <source>
        <dbReference type="ARBA" id="ARBA00022723"/>
    </source>
</evidence>
<reference evidence="7 8" key="2">
    <citation type="journal article" date="2022" name="Int. J. Syst. Evol. Microbiol.">
        <title>Strains of Bradyrhizobium barranii sp. nov. associated with legumes native to Canada are symbionts of soybeans and belong to different subspecies (subsp. barranii subsp. nov. and subsp. apii subsp. nov.) and symbiovars (sv. glycinearum and sv. septentrionale).</title>
        <authorList>
            <person name="Bromfield E.S.P."/>
            <person name="Cloutier S."/>
            <person name="Wasai-Hara S."/>
            <person name="Minamisawa K."/>
        </authorList>
    </citation>
    <scope>NUCLEOTIDE SEQUENCE [LARGE SCALE GENOMIC DNA]</scope>
    <source>
        <strain evidence="7 8">323S2</strain>
    </source>
</reference>
<dbReference type="InterPro" id="IPR016192">
    <property type="entry name" value="APOBEC/CMP_deaminase_Zn-bd"/>
</dbReference>
<protein>
    <submittedName>
        <fullName evidence="7">Deaminase</fullName>
    </submittedName>
</protein>
<dbReference type="Proteomes" id="UP000564836">
    <property type="component" value="Chromosome"/>
</dbReference>
<feature type="compositionally biased region" description="Basic and acidic residues" evidence="5">
    <location>
        <begin position="177"/>
        <end position="194"/>
    </location>
</feature>
<dbReference type="AlphaFoldDB" id="A0A9X9YRX4"/>
<evidence type="ECO:0000256" key="5">
    <source>
        <dbReference type="SAM" id="MobiDB-lite"/>
    </source>
</evidence>
<dbReference type="GO" id="GO:0004132">
    <property type="term" value="F:dCMP deaminase activity"/>
    <property type="evidence" value="ECO:0007669"/>
    <property type="project" value="TreeGrafter"/>
</dbReference>
<dbReference type="PANTHER" id="PTHR11086:SF18">
    <property type="entry name" value="DEOXYCYTIDYLATE DEAMINASE"/>
    <property type="match status" value="1"/>
</dbReference>
<dbReference type="GO" id="GO:0005737">
    <property type="term" value="C:cytoplasm"/>
    <property type="evidence" value="ECO:0007669"/>
    <property type="project" value="TreeGrafter"/>
</dbReference>
<dbReference type="InterPro" id="IPR016193">
    <property type="entry name" value="Cytidine_deaminase-like"/>
</dbReference>
<reference evidence="7 8" key="1">
    <citation type="journal article" date="2017" name="Syst. Appl. Microbiol.">
        <title>Soybeans inoculated with root zone soils of Canadian native legumes harbour diverse and novel Bradyrhizobium spp. that possess agricultural potential.</title>
        <authorList>
            <person name="Bromfield E.S.P."/>
            <person name="Cloutier S."/>
            <person name="Tambong J.T."/>
            <person name="Tran Thi T.V."/>
        </authorList>
    </citation>
    <scope>NUCLEOTIDE SEQUENCE [LARGE SCALE GENOMIC DNA]</scope>
    <source>
        <strain evidence="7 8">323S2</strain>
    </source>
</reference>
<organism evidence="7 8">
    <name type="scientific">Bradyrhizobium barranii subsp. barranii</name>
    <dbReference type="NCBI Taxonomy" id="2823807"/>
    <lineage>
        <taxon>Bacteria</taxon>
        <taxon>Pseudomonadati</taxon>
        <taxon>Pseudomonadota</taxon>
        <taxon>Alphaproteobacteria</taxon>
        <taxon>Hyphomicrobiales</taxon>
        <taxon>Nitrobacteraceae</taxon>
        <taxon>Bradyrhizobium</taxon>
        <taxon>Bradyrhizobium barranii</taxon>
    </lineage>
</organism>
<accession>A0A9X9YRX4</accession>
<feature type="region of interest" description="Disordered" evidence="5">
    <location>
        <begin position="175"/>
        <end position="198"/>
    </location>
</feature>
<dbReference type="NCBIfam" id="NF041025">
    <property type="entry name" value="antiphage_deaminase"/>
    <property type="match status" value="1"/>
</dbReference>
<evidence type="ECO:0000256" key="3">
    <source>
        <dbReference type="ARBA" id="ARBA00022801"/>
    </source>
</evidence>
<dbReference type="PROSITE" id="PS00903">
    <property type="entry name" value="CYT_DCMP_DEAMINASES_1"/>
    <property type="match status" value="1"/>
</dbReference>
<dbReference type="Pfam" id="PF00383">
    <property type="entry name" value="dCMP_cyt_deam_1"/>
    <property type="match status" value="1"/>
</dbReference>
<dbReference type="Gene3D" id="3.40.50.300">
    <property type="entry name" value="P-loop containing nucleotide triphosphate hydrolases"/>
    <property type="match status" value="1"/>
</dbReference>
<name>A0A9X9YRX4_9BRAD</name>
<dbReference type="EMBL" id="CP088280">
    <property type="protein sequence ID" value="UGX93679.1"/>
    <property type="molecule type" value="Genomic_DNA"/>
</dbReference>
<dbReference type="PROSITE" id="PS51747">
    <property type="entry name" value="CYT_DCMP_DEAMINASES_2"/>
    <property type="match status" value="1"/>
</dbReference>
<dbReference type="PANTHER" id="PTHR11086">
    <property type="entry name" value="DEOXYCYTIDYLATE DEAMINASE-RELATED"/>
    <property type="match status" value="1"/>
</dbReference>
<dbReference type="InterPro" id="IPR002125">
    <property type="entry name" value="CMP_dCMP_dom"/>
</dbReference>
<dbReference type="Gene3D" id="3.40.140.10">
    <property type="entry name" value="Cytidine Deaminase, domain 2"/>
    <property type="match status" value="1"/>
</dbReference>